<evidence type="ECO:0000259" key="3">
    <source>
        <dbReference type="PROSITE" id="PS51186"/>
    </source>
</evidence>
<gene>
    <name evidence="4" type="ORF">FHX46_004510</name>
</gene>
<keyword evidence="5" id="KW-1185">Reference proteome</keyword>
<comment type="caution">
    <text evidence="4">The sequence shown here is derived from an EMBL/GenBank/DDBJ whole genome shotgun (WGS) entry which is preliminary data.</text>
</comment>
<reference evidence="4 5" key="1">
    <citation type="submission" date="2020-03" db="EMBL/GenBank/DDBJ databases">
        <title>Sequencing the genomes of 1000 actinobacteria strains.</title>
        <authorList>
            <person name="Klenk H.-P."/>
        </authorList>
    </citation>
    <scope>NUCLEOTIDE SEQUENCE [LARGE SCALE GENOMIC DNA]</scope>
    <source>
        <strain evidence="4 5">DSM 45668</strain>
    </source>
</reference>
<proteinExistence type="predicted"/>
<dbReference type="InterPro" id="IPR016181">
    <property type="entry name" value="Acyl_CoA_acyltransferase"/>
</dbReference>
<dbReference type="CDD" id="cd04301">
    <property type="entry name" value="NAT_SF"/>
    <property type="match status" value="1"/>
</dbReference>
<dbReference type="PROSITE" id="PS51186">
    <property type="entry name" value="GNAT"/>
    <property type="match status" value="1"/>
</dbReference>
<dbReference type="RefSeq" id="WP_167118568.1">
    <property type="nucleotide sequence ID" value="NZ_JAANOU010000001.1"/>
</dbReference>
<accession>A0ABX0T349</accession>
<evidence type="ECO:0000256" key="1">
    <source>
        <dbReference type="ARBA" id="ARBA00022679"/>
    </source>
</evidence>
<dbReference type="PANTHER" id="PTHR43877:SF2">
    <property type="entry name" value="AMINOALKYLPHOSPHONATE N-ACETYLTRANSFERASE-RELATED"/>
    <property type="match status" value="1"/>
</dbReference>
<dbReference type="EMBL" id="JAANOU010000001">
    <property type="protein sequence ID" value="NIH81980.1"/>
    <property type="molecule type" value="Genomic_DNA"/>
</dbReference>
<protein>
    <submittedName>
        <fullName evidence="4">GNAT superfamily N-acetyltransferase</fullName>
    </submittedName>
</protein>
<dbReference type="Pfam" id="PF00583">
    <property type="entry name" value="Acetyltransf_1"/>
    <property type="match status" value="1"/>
</dbReference>
<evidence type="ECO:0000313" key="4">
    <source>
        <dbReference type="EMBL" id="NIH81980.1"/>
    </source>
</evidence>
<keyword evidence="1" id="KW-0808">Transferase</keyword>
<evidence type="ECO:0000256" key="2">
    <source>
        <dbReference type="ARBA" id="ARBA00023315"/>
    </source>
</evidence>
<dbReference type="InterPro" id="IPR050832">
    <property type="entry name" value="Bact_Acetyltransf"/>
</dbReference>
<dbReference type="PANTHER" id="PTHR43877">
    <property type="entry name" value="AMINOALKYLPHOSPHONATE N-ACETYLTRANSFERASE-RELATED-RELATED"/>
    <property type="match status" value="1"/>
</dbReference>
<dbReference type="Gene3D" id="3.40.630.30">
    <property type="match status" value="1"/>
</dbReference>
<dbReference type="SUPFAM" id="SSF55729">
    <property type="entry name" value="Acyl-CoA N-acyltransferases (Nat)"/>
    <property type="match status" value="1"/>
</dbReference>
<evidence type="ECO:0000313" key="5">
    <source>
        <dbReference type="Proteomes" id="UP000754495"/>
    </source>
</evidence>
<feature type="domain" description="N-acetyltransferase" evidence="3">
    <location>
        <begin position="4"/>
        <end position="163"/>
    </location>
</feature>
<name>A0ABX0T349_9PSEU</name>
<keyword evidence="2" id="KW-0012">Acyltransferase</keyword>
<organism evidence="4 5">
    <name type="scientific">Amycolatopsis viridis</name>
    <dbReference type="NCBI Taxonomy" id="185678"/>
    <lineage>
        <taxon>Bacteria</taxon>
        <taxon>Bacillati</taxon>
        <taxon>Actinomycetota</taxon>
        <taxon>Actinomycetes</taxon>
        <taxon>Pseudonocardiales</taxon>
        <taxon>Pseudonocardiaceae</taxon>
        <taxon>Amycolatopsis</taxon>
    </lineage>
</organism>
<sequence length="163" mass="17738">MSEFTVRPAWPAEYPAVGALTAAAYVADGLIGQDDDYARELADAARRAEHAELLVAADANGLLGSVTIVQPGSRYSEIAREGELEFRMLATAPAARGRGVGEALVRAVLDRARTTGAEAVVLCSLDAMRSAHRLYARLGFTRRPERDWEPRPGLWLRAFRLVC</sequence>
<dbReference type="Proteomes" id="UP000754495">
    <property type="component" value="Unassembled WGS sequence"/>
</dbReference>
<dbReference type="InterPro" id="IPR000182">
    <property type="entry name" value="GNAT_dom"/>
</dbReference>